<organism evidence="4 5">
    <name type="scientific">Lasiosphaeris hirsuta</name>
    <dbReference type="NCBI Taxonomy" id="260670"/>
    <lineage>
        <taxon>Eukaryota</taxon>
        <taxon>Fungi</taxon>
        <taxon>Dikarya</taxon>
        <taxon>Ascomycota</taxon>
        <taxon>Pezizomycotina</taxon>
        <taxon>Sordariomycetes</taxon>
        <taxon>Sordariomycetidae</taxon>
        <taxon>Sordariales</taxon>
        <taxon>Lasiosphaeriaceae</taxon>
        <taxon>Lasiosphaeris</taxon>
    </lineage>
</organism>
<accession>A0AA40AS53</accession>
<dbReference type="Proteomes" id="UP001172102">
    <property type="component" value="Unassembled WGS sequence"/>
</dbReference>
<evidence type="ECO:0000313" key="5">
    <source>
        <dbReference type="Proteomes" id="UP001172102"/>
    </source>
</evidence>
<keyword evidence="3" id="KW-0732">Signal</keyword>
<evidence type="ECO:0000256" key="1">
    <source>
        <dbReference type="SAM" id="Coils"/>
    </source>
</evidence>
<protein>
    <submittedName>
        <fullName evidence="4">Uncharacterized protein</fullName>
    </submittedName>
</protein>
<keyword evidence="2" id="KW-0812">Transmembrane</keyword>
<name>A0AA40AS53_9PEZI</name>
<evidence type="ECO:0000256" key="3">
    <source>
        <dbReference type="SAM" id="SignalP"/>
    </source>
</evidence>
<dbReference type="AlphaFoldDB" id="A0AA40AS53"/>
<evidence type="ECO:0000256" key="2">
    <source>
        <dbReference type="SAM" id="Phobius"/>
    </source>
</evidence>
<keyword evidence="2" id="KW-1133">Transmembrane helix</keyword>
<feature type="signal peptide" evidence="3">
    <location>
        <begin position="1"/>
        <end position="24"/>
    </location>
</feature>
<dbReference type="EMBL" id="JAUKUA010000003">
    <property type="protein sequence ID" value="KAK0720977.1"/>
    <property type="molecule type" value="Genomic_DNA"/>
</dbReference>
<feature type="coiled-coil region" evidence="1">
    <location>
        <begin position="174"/>
        <end position="244"/>
    </location>
</feature>
<keyword evidence="1" id="KW-0175">Coiled coil</keyword>
<reference evidence="4" key="1">
    <citation type="submission" date="2023-06" db="EMBL/GenBank/DDBJ databases">
        <title>Genome-scale phylogeny and comparative genomics of the fungal order Sordariales.</title>
        <authorList>
            <consortium name="Lawrence Berkeley National Laboratory"/>
            <person name="Hensen N."/>
            <person name="Bonometti L."/>
            <person name="Westerberg I."/>
            <person name="Brannstrom I.O."/>
            <person name="Guillou S."/>
            <person name="Cros-Aarteil S."/>
            <person name="Calhoun S."/>
            <person name="Haridas S."/>
            <person name="Kuo A."/>
            <person name="Mondo S."/>
            <person name="Pangilinan J."/>
            <person name="Riley R."/>
            <person name="Labutti K."/>
            <person name="Andreopoulos B."/>
            <person name="Lipzen A."/>
            <person name="Chen C."/>
            <person name="Yanf M."/>
            <person name="Daum C."/>
            <person name="Ng V."/>
            <person name="Clum A."/>
            <person name="Steindorff A."/>
            <person name="Ohm R."/>
            <person name="Martin F."/>
            <person name="Silar P."/>
            <person name="Natvig D."/>
            <person name="Lalanne C."/>
            <person name="Gautier V."/>
            <person name="Ament-Velasquez S.L."/>
            <person name="Kruys A."/>
            <person name="Hutchinson M.I."/>
            <person name="Powell A.J."/>
            <person name="Barry K."/>
            <person name="Miller A.N."/>
            <person name="Grigoriev I.V."/>
            <person name="Debuchy R."/>
            <person name="Gladieux P."/>
            <person name="Thoren M.H."/>
            <person name="Johannesson H."/>
        </authorList>
    </citation>
    <scope>NUCLEOTIDE SEQUENCE</scope>
    <source>
        <strain evidence="4">SMH4607-1</strain>
    </source>
</reference>
<gene>
    <name evidence="4" type="ORF">B0H67DRAFT_644163</name>
</gene>
<comment type="caution">
    <text evidence="4">The sequence shown here is derived from an EMBL/GenBank/DDBJ whole genome shotgun (WGS) entry which is preliminary data.</text>
</comment>
<sequence>MAPLKMIITVIVMMLAALLGSKQARRSWPDRWYRPLPGKRQRCPHQIEDNVRPPFPTAWFQVTLVIALVWMLAPLLVNLWDAIIRGSKRLDKFIHLFRDHHTTVRHQTMVQAITSLGSVFTEDAVVQARRQRDDAIESRKKIEAAKSLVDVELKGAIIERDAAVAAKSLVDVELEAKASSLKKAEADLEKVRAKLSCAKIGIGRLMEAAEDRASQAKQEMLKRLDDIENRTKKLEEDAVTMAKK</sequence>
<evidence type="ECO:0000313" key="4">
    <source>
        <dbReference type="EMBL" id="KAK0720977.1"/>
    </source>
</evidence>
<proteinExistence type="predicted"/>
<feature type="chain" id="PRO_5041231593" evidence="3">
    <location>
        <begin position="25"/>
        <end position="244"/>
    </location>
</feature>
<keyword evidence="2" id="KW-0472">Membrane</keyword>
<feature type="transmembrane region" description="Helical" evidence="2">
    <location>
        <begin position="58"/>
        <end position="80"/>
    </location>
</feature>
<keyword evidence="5" id="KW-1185">Reference proteome</keyword>